<feature type="chain" id="PRO_5028402960" evidence="7">
    <location>
        <begin position="19"/>
        <end position="519"/>
    </location>
</feature>
<comment type="similarity">
    <text evidence="1 6">Belongs to the glycosyl hydrolase 1 family.</text>
</comment>
<dbReference type="PANTHER" id="PTHR10353">
    <property type="entry name" value="GLYCOSYL HYDROLASE"/>
    <property type="match status" value="1"/>
</dbReference>
<dbReference type="GO" id="GO:0005975">
    <property type="term" value="P:carbohydrate metabolic process"/>
    <property type="evidence" value="ECO:0007669"/>
    <property type="project" value="InterPro"/>
</dbReference>
<organism evidence="8">
    <name type="scientific">Diabrotica virgifera virgifera</name>
    <name type="common">western corn rootworm</name>
    <dbReference type="NCBI Taxonomy" id="50390"/>
    <lineage>
        <taxon>Eukaryota</taxon>
        <taxon>Metazoa</taxon>
        <taxon>Ecdysozoa</taxon>
        <taxon>Arthropoda</taxon>
        <taxon>Hexapoda</taxon>
        <taxon>Insecta</taxon>
        <taxon>Pterygota</taxon>
        <taxon>Neoptera</taxon>
        <taxon>Endopterygota</taxon>
        <taxon>Coleoptera</taxon>
        <taxon>Polyphaga</taxon>
        <taxon>Cucujiformia</taxon>
        <taxon>Chrysomeloidea</taxon>
        <taxon>Chrysomelidae</taxon>
        <taxon>Galerucinae</taxon>
        <taxon>Diabroticina</taxon>
        <taxon>Diabroticites</taxon>
        <taxon>Diabrotica</taxon>
    </lineage>
</organism>
<dbReference type="InterPro" id="IPR017853">
    <property type="entry name" value="GH"/>
</dbReference>
<dbReference type="FunCoup" id="A0A6P7FAC4">
    <property type="interactions" value="4"/>
</dbReference>
<comment type="subunit">
    <text evidence="2">Homodimer.</text>
</comment>
<evidence type="ECO:0000256" key="4">
    <source>
        <dbReference type="ARBA" id="ARBA00023180"/>
    </source>
</evidence>
<evidence type="ECO:0000256" key="7">
    <source>
        <dbReference type="SAM" id="SignalP"/>
    </source>
</evidence>
<keyword evidence="5" id="KW-0326">Glycosidase</keyword>
<accession>A0A6P7FAC4</accession>
<keyword evidence="4" id="KW-0325">Glycoprotein</keyword>
<reference evidence="8" key="1">
    <citation type="submission" date="2025-08" db="UniProtKB">
        <authorList>
            <consortium name="RefSeq"/>
        </authorList>
    </citation>
    <scope>IDENTIFICATION</scope>
    <source>
        <tissue evidence="8">Whole insect</tissue>
    </source>
</reference>
<dbReference type="PROSITE" id="PS00653">
    <property type="entry name" value="GLYCOSYL_HYDROL_F1_2"/>
    <property type="match status" value="1"/>
</dbReference>
<protein>
    <submittedName>
        <fullName evidence="8">Myrosinase 1-like</fullName>
    </submittedName>
</protein>
<proteinExistence type="inferred from homology"/>
<dbReference type="InterPro" id="IPR033132">
    <property type="entry name" value="GH_1_N_CS"/>
</dbReference>
<dbReference type="Gene3D" id="3.20.20.80">
    <property type="entry name" value="Glycosidases"/>
    <property type="match status" value="1"/>
</dbReference>
<evidence type="ECO:0000313" key="8">
    <source>
        <dbReference type="RefSeq" id="XP_028132804.1"/>
    </source>
</evidence>
<gene>
    <name evidence="8" type="primary">LOC114328218</name>
</gene>
<dbReference type="PRINTS" id="PR00131">
    <property type="entry name" value="GLHYDRLASE1"/>
</dbReference>
<dbReference type="FunFam" id="3.20.20.80:FF:000013">
    <property type="entry name" value="lactase-phlorizin hydrolase"/>
    <property type="match status" value="1"/>
</dbReference>
<sequence>MKMKFTIFTSFLVVAVFGKTTQSLNTKKFPPKFMFGTATAAYQIEGGWNEDGKGENNWDHLSHSPLSPIYDHHTGDVACDSYHKYKEDVQLLKHLGVNHYRFSISWSRILPSGFDNKINPLGIQYYKNLIKELKDNGIEPLVTMHHWDTPQPLENIGGWTNEKIVDMFADYARILYENFGDDIKYWTTFNEPKQTCQQGYGSGLRAPAIKSHGIGEYLCTHNLLKAHAKAWHMYDDEYRQKQHGFVGITLDSMWMEPDSDSELDKAAAERAIQFTFGWFANPIIKGDYPWQMKQFIARRSLAQGFSESRLPEFTAEEIKYIKGTIDYLGVNQYTAGLVRHVEDKNRTKISWEADQETYNYQPEHWEKTAANWLKSVPWSMRKLVNWISKTYGKIPQFITENGYADNGTTLEDDRRIHYYQETLSNLRDAMDDGANVVGYTAWSLMDNFEWYQGYKERFGLYYVDFTSPERTRTPKKSVAYIKHVFETRCIVDKKDCTEESNIDTIVKYIHKDIDNHLSR</sequence>
<dbReference type="InterPro" id="IPR001360">
    <property type="entry name" value="Glyco_hydro_1"/>
</dbReference>
<dbReference type="InParanoid" id="A0A6P7FAC4"/>
<dbReference type="AlphaFoldDB" id="A0A6P7FAC4"/>
<dbReference type="GO" id="GO:0008422">
    <property type="term" value="F:beta-glucosidase activity"/>
    <property type="evidence" value="ECO:0007669"/>
    <property type="project" value="TreeGrafter"/>
</dbReference>
<feature type="signal peptide" evidence="7">
    <location>
        <begin position="1"/>
        <end position="18"/>
    </location>
</feature>
<name>A0A6P7FAC4_DIAVI</name>
<dbReference type="PANTHER" id="PTHR10353:SF36">
    <property type="entry name" value="LP05116P"/>
    <property type="match status" value="1"/>
</dbReference>
<keyword evidence="3" id="KW-0378">Hydrolase</keyword>
<evidence type="ECO:0000256" key="2">
    <source>
        <dbReference type="ARBA" id="ARBA00011738"/>
    </source>
</evidence>
<dbReference type="SUPFAM" id="SSF51445">
    <property type="entry name" value="(Trans)glycosidases"/>
    <property type="match status" value="1"/>
</dbReference>
<evidence type="ECO:0000256" key="5">
    <source>
        <dbReference type="ARBA" id="ARBA00023295"/>
    </source>
</evidence>
<evidence type="ECO:0000256" key="1">
    <source>
        <dbReference type="ARBA" id="ARBA00010838"/>
    </source>
</evidence>
<keyword evidence="7" id="KW-0732">Signal</keyword>
<evidence type="ECO:0000256" key="6">
    <source>
        <dbReference type="RuleBase" id="RU003690"/>
    </source>
</evidence>
<dbReference type="RefSeq" id="XP_028132804.1">
    <property type="nucleotide sequence ID" value="XM_028277003.1"/>
</dbReference>
<evidence type="ECO:0000256" key="3">
    <source>
        <dbReference type="ARBA" id="ARBA00022801"/>
    </source>
</evidence>
<dbReference type="Pfam" id="PF00232">
    <property type="entry name" value="Glyco_hydro_1"/>
    <property type="match status" value="1"/>
</dbReference>